<sequence length="595" mass="61500">MGLVWRARDRVLHREVAVKEVRPSDPGLAEHDPATAAALAARVLREARALARLAHPNVVTIHHVVEAAGPDAPYPWIVMELVTGGSLQERLGRGPLGPAEAAALGRGLLAGLRAAHAAGVQHRDVKPPNVLLRPDGTPVLTDFGIASLHGATALTPTGAAIGTPDYMAPERVRGEDGGPAADLWSLAMTLYVAVEGHNPFRRAHTLATLAAVLAEDVPPPRHAGPLGPVLMAVLVRDPAARPDAAELDRLLAEVAAGAPRDAGPRDAAPPREPEPTSYRLAPPAPPLPSDPPAAGPRGPGGPRRARVLLAAGVALALAGGGVTWALWPEDKTGRGARGAGGPSASSTPPPTSASPSGGAGPKFVIGVKADQPGLSAKGPDGTYTGFEVAVATYVARALKHDPADIVWKEVASSERETVLGNGTVDMVVATYTVDDRREELVDFAGPYLVAHQDVLVRSEDTAVRTPGDLAARRVCAATGSSSYLTVRQVAPAALLTGSPSYGQCVSGLASGQFDAVTTDDALLAGYAAQEPYQGRFRLAGLDLTEERYGIGLPEGSPLRGRVQSAIAAMVSDGSWAKALREHLPLIEPEPSSLKS</sequence>
<evidence type="ECO:0000256" key="7">
    <source>
        <dbReference type="SAM" id="MobiDB-lite"/>
    </source>
</evidence>
<proteinExistence type="predicted"/>
<reference evidence="9 10" key="1">
    <citation type="submission" date="2023-10" db="EMBL/GenBank/DDBJ databases">
        <authorList>
            <person name="Wang X.X."/>
        </authorList>
    </citation>
    <scope>NUCLEOTIDE SEQUENCE [LARGE SCALE GENOMIC DNA]</scope>
    <source>
        <strain evidence="9 10">NBRC 12816</strain>
    </source>
</reference>
<dbReference type="SMART" id="SM00062">
    <property type="entry name" value="PBPb"/>
    <property type="match status" value="1"/>
</dbReference>
<dbReference type="PROSITE" id="PS50011">
    <property type="entry name" value="PROTEIN_KINASE_DOM"/>
    <property type="match status" value="1"/>
</dbReference>
<keyword evidence="6" id="KW-0067">ATP-binding</keyword>
<dbReference type="Pfam" id="PF00069">
    <property type="entry name" value="Pkinase"/>
    <property type="match status" value="1"/>
</dbReference>
<dbReference type="EMBL" id="JAWJZF010000344">
    <property type="protein sequence ID" value="MDX2292862.1"/>
    <property type="molecule type" value="Genomic_DNA"/>
</dbReference>
<evidence type="ECO:0000256" key="1">
    <source>
        <dbReference type="ARBA" id="ARBA00012513"/>
    </source>
</evidence>
<organism evidence="9 10">
    <name type="scientific">Streptomyces roseolus</name>
    <dbReference type="NCBI Taxonomy" id="67358"/>
    <lineage>
        <taxon>Bacteria</taxon>
        <taxon>Bacillati</taxon>
        <taxon>Actinomycetota</taxon>
        <taxon>Actinomycetes</taxon>
        <taxon>Kitasatosporales</taxon>
        <taxon>Streptomycetaceae</taxon>
        <taxon>Streptomyces</taxon>
    </lineage>
</organism>
<accession>A0ABU4K5W5</accession>
<evidence type="ECO:0000313" key="10">
    <source>
        <dbReference type="Proteomes" id="UP001278571"/>
    </source>
</evidence>
<name>A0ABU4K5W5_9ACTN</name>
<dbReference type="InterPro" id="IPR001638">
    <property type="entry name" value="Solute-binding_3/MltF_N"/>
</dbReference>
<evidence type="ECO:0000256" key="2">
    <source>
        <dbReference type="ARBA" id="ARBA00022527"/>
    </source>
</evidence>
<keyword evidence="4" id="KW-0547">Nucleotide-binding</keyword>
<keyword evidence="5 9" id="KW-0418">Kinase</keyword>
<dbReference type="PROSITE" id="PS00108">
    <property type="entry name" value="PROTEIN_KINASE_ST"/>
    <property type="match status" value="1"/>
</dbReference>
<keyword evidence="10" id="KW-1185">Reference proteome</keyword>
<evidence type="ECO:0000256" key="6">
    <source>
        <dbReference type="ARBA" id="ARBA00022840"/>
    </source>
</evidence>
<dbReference type="EC" id="2.7.11.1" evidence="1"/>
<dbReference type="Gene3D" id="3.40.190.10">
    <property type="entry name" value="Periplasmic binding protein-like II"/>
    <property type="match status" value="2"/>
</dbReference>
<feature type="region of interest" description="Disordered" evidence="7">
    <location>
        <begin position="256"/>
        <end position="303"/>
    </location>
</feature>
<comment type="caution">
    <text evidence="9">The sequence shown here is derived from an EMBL/GenBank/DDBJ whole genome shotgun (WGS) entry which is preliminary data.</text>
</comment>
<evidence type="ECO:0000256" key="5">
    <source>
        <dbReference type="ARBA" id="ARBA00022777"/>
    </source>
</evidence>
<dbReference type="SMART" id="SM00220">
    <property type="entry name" value="S_TKc"/>
    <property type="match status" value="1"/>
</dbReference>
<dbReference type="GO" id="GO:0004674">
    <property type="term" value="F:protein serine/threonine kinase activity"/>
    <property type="evidence" value="ECO:0007669"/>
    <property type="project" value="UniProtKB-EC"/>
</dbReference>
<evidence type="ECO:0000256" key="3">
    <source>
        <dbReference type="ARBA" id="ARBA00022679"/>
    </source>
</evidence>
<protein>
    <recommendedName>
        <fullName evidence="1">non-specific serine/threonine protein kinase</fullName>
        <ecNumber evidence="1">2.7.11.1</ecNumber>
    </recommendedName>
</protein>
<feature type="compositionally biased region" description="Pro residues" evidence="7">
    <location>
        <begin position="282"/>
        <end position="294"/>
    </location>
</feature>
<keyword evidence="2" id="KW-0723">Serine/threonine-protein kinase</keyword>
<dbReference type="CDD" id="cd14014">
    <property type="entry name" value="STKc_PknB_like"/>
    <property type="match status" value="1"/>
</dbReference>
<evidence type="ECO:0000313" key="9">
    <source>
        <dbReference type="EMBL" id="MDX2292862.1"/>
    </source>
</evidence>
<dbReference type="Gene3D" id="1.10.510.10">
    <property type="entry name" value="Transferase(Phosphotransferase) domain 1"/>
    <property type="match status" value="1"/>
</dbReference>
<dbReference type="Pfam" id="PF00497">
    <property type="entry name" value="SBP_bac_3"/>
    <property type="match status" value="1"/>
</dbReference>
<dbReference type="CDD" id="cd13690">
    <property type="entry name" value="PBP2_GluB"/>
    <property type="match status" value="1"/>
</dbReference>
<evidence type="ECO:0000259" key="8">
    <source>
        <dbReference type="PROSITE" id="PS50011"/>
    </source>
</evidence>
<dbReference type="InterPro" id="IPR011009">
    <property type="entry name" value="Kinase-like_dom_sf"/>
</dbReference>
<evidence type="ECO:0000256" key="4">
    <source>
        <dbReference type="ARBA" id="ARBA00022741"/>
    </source>
</evidence>
<dbReference type="InterPro" id="IPR000719">
    <property type="entry name" value="Prot_kinase_dom"/>
</dbReference>
<dbReference type="Gene3D" id="3.30.200.20">
    <property type="entry name" value="Phosphorylase Kinase, domain 1"/>
    <property type="match status" value="1"/>
</dbReference>
<dbReference type="PANTHER" id="PTHR43289">
    <property type="entry name" value="MITOGEN-ACTIVATED PROTEIN KINASE KINASE KINASE 20-RELATED"/>
    <property type="match status" value="1"/>
</dbReference>
<gene>
    <name evidence="9" type="ORF">R2363_11830</name>
</gene>
<dbReference type="SUPFAM" id="SSF56112">
    <property type="entry name" value="Protein kinase-like (PK-like)"/>
    <property type="match status" value="1"/>
</dbReference>
<dbReference type="Proteomes" id="UP001278571">
    <property type="component" value="Unassembled WGS sequence"/>
</dbReference>
<dbReference type="PANTHER" id="PTHR43289:SF6">
    <property type="entry name" value="SERINE_THREONINE-PROTEIN KINASE NEKL-3"/>
    <property type="match status" value="1"/>
</dbReference>
<feature type="compositionally biased region" description="Basic and acidic residues" evidence="7">
    <location>
        <begin position="262"/>
        <end position="274"/>
    </location>
</feature>
<feature type="region of interest" description="Disordered" evidence="7">
    <location>
        <begin position="329"/>
        <end position="365"/>
    </location>
</feature>
<dbReference type="InterPro" id="IPR008271">
    <property type="entry name" value="Ser/Thr_kinase_AS"/>
</dbReference>
<feature type="domain" description="Protein kinase" evidence="8">
    <location>
        <begin position="1"/>
        <end position="251"/>
    </location>
</feature>
<dbReference type="SUPFAM" id="SSF53850">
    <property type="entry name" value="Periplasmic binding protein-like II"/>
    <property type="match status" value="1"/>
</dbReference>
<keyword evidence="3 9" id="KW-0808">Transferase</keyword>